<accession>A0ABN9A4F1</accession>
<proteinExistence type="predicted"/>
<organism evidence="2 3">
    <name type="scientific">Rangifer tarandus platyrhynchus</name>
    <name type="common">Svalbard reindeer</name>
    <dbReference type="NCBI Taxonomy" id="3082113"/>
    <lineage>
        <taxon>Eukaryota</taxon>
        <taxon>Metazoa</taxon>
        <taxon>Chordata</taxon>
        <taxon>Craniata</taxon>
        <taxon>Vertebrata</taxon>
        <taxon>Euteleostomi</taxon>
        <taxon>Mammalia</taxon>
        <taxon>Eutheria</taxon>
        <taxon>Laurasiatheria</taxon>
        <taxon>Artiodactyla</taxon>
        <taxon>Ruminantia</taxon>
        <taxon>Pecora</taxon>
        <taxon>Cervidae</taxon>
        <taxon>Odocoileinae</taxon>
        <taxon>Rangifer</taxon>
    </lineage>
</organism>
<dbReference type="EMBL" id="OX459945">
    <property type="protein sequence ID" value="CAI9179817.1"/>
    <property type="molecule type" value="Genomic_DNA"/>
</dbReference>
<name>A0ABN9A4F1_RANTA</name>
<sequence length="93" mass="9799">MLPAWPAAPHAAARCSGSQVASLTLWGPPPRLCSPDATGRVLTLSSYASHWADGQGVETEAWQGLSLPVGPPVEKRLPSNKGRHLSLGFDDDV</sequence>
<keyword evidence="3" id="KW-1185">Reference proteome</keyword>
<dbReference type="Proteomes" id="UP001176941">
    <property type="component" value="Chromosome 9"/>
</dbReference>
<feature type="region of interest" description="Disordered" evidence="1">
    <location>
        <begin position="74"/>
        <end position="93"/>
    </location>
</feature>
<gene>
    <name evidence="2" type="ORF">MRATA1EN1_LOCUS28779</name>
</gene>
<evidence type="ECO:0000313" key="2">
    <source>
        <dbReference type="EMBL" id="CAI9179817.1"/>
    </source>
</evidence>
<evidence type="ECO:0000313" key="3">
    <source>
        <dbReference type="Proteomes" id="UP001176941"/>
    </source>
</evidence>
<reference evidence="2" key="1">
    <citation type="submission" date="2023-04" db="EMBL/GenBank/DDBJ databases">
        <authorList>
            <consortium name="ELIXIR-Norway"/>
        </authorList>
    </citation>
    <scope>NUCLEOTIDE SEQUENCE [LARGE SCALE GENOMIC DNA]</scope>
</reference>
<protein>
    <submittedName>
        <fullName evidence="2">Uncharacterized protein</fullName>
    </submittedName>
</protein>
<evidence type="ECO:0000256" key="1">
    <source>
        <dbReference type="SAM" id="MobiDB-lite"/>
    </source>
</evidence>